<protein>
    <submittedName>
        <fullName evidence="4">Uncharacterized protein</fullName>
    </submittedName>
</protein>
<comment type="similarity">
    <text evidence="1">Belongs to the plant acyltransferase family.</text>
</comment>
<keyword evidence="5" id="KW-1185">Reference proteome</keyword>
<keyword evidence="2" id="KW-0808">Transferase</keyword>
<proteinExistence type="inferred from homology"/>
<name>A0AAV8TGM2_9ROSI</name>
<dbReference type="PANTHER" id="PTHR31623:SF20">
    <property type="entry name" value="VINORINE SYNTHASE-LIKE"/>
    <property type="match status" value="1"/>
</dbReference>
<sequence>MEVRIVSRQLIRPSSLAAAEREKPHKISYFDQLTPTTYSPFIFFYSMTQVMSSTDTIRIPDRLKKSLSESLSIYYPFSGRTTDNMLFHSFREGVPFMEARINCRLTDFIKRHEIESLNHLLPRQPYTKELIESPVLALQLNIFTCGGIALGMSASHKLIDRETWRGFLTTWAALSRGELGNVIHPNFNEASLFFPPRNDIPQNHVSLMENLWFTEANYITRRFVFDVKAISMLKDEAKAKPEARPTTVEVLSCFIWKCCMNATKAASEIPKTSIMVQALNLRTRTKPFMSSASMGNAFWWATVMADPSDTNKLPELVDLLHEAIDLYNSEFTHTLQGDGGFEAISDLCNQLEQLFDLEKPDIFAFTSWLHVGFQQVNFGWGKPVWFANVGKAGPAFRNLIIFVETNDGKGIEAWITLDEKRMSALEKDPEFLAFASKNRKISSL</sequence>
<dbReference type="EMBL" id="JAIWQS010000005">
    <property type="protein sequence ID" value="KAJ8765940.1"/>
    <property type="molecule type" value="Genomic_DNA"/>
</dbReference>
<comment type="caution">
    <text evidence="4">The sequence shown here is derived from an EMBL/GenBank/DDBJ whole genome shotgun (WGS) entry which is preliminary data.</text>
</comment>
<dbReference type="InterPro" id="IPR023213">
    <property type="entry name" value="CAT-like_dom_sf"/>
</dbReference>
<evidence type="ECO:0000256" key="1">
    <source>
        <dbReference type="ARBA" id="ARBA00009861"/>
    </source>
</evidence>
<dbReference type="AlphaFoldDB" id="A0AAV8TGM2"/>
<reference evidence="4 5" key="1">
    <citation type="submission" date="2021-09" db="EMBL/GenBank/DDBJ databases">
        <title>Genomic insights and catalytic innovation underlie evolution of tropane alkaloids biosynthesis.</title>
        <authorList>
            <person name="Wang Y.-J."/>
            <person name="Tian T."/>
            <person name="Huang J.-P."/>
            <person name="Huang S.-X."/>
        </authorList>
    </citation>
    <scope>NUCLEOTIDE SEQUENCE [LARGE SCALE GENOMIC DNA]</scope>
    <source>
        <strain evidence="4">KIB-2018</strain>
        <tissue evidence="4">Leaf</tissue>
    </source>
</reference>
<gene>
    <name evidence="4" type="ORF">K2173_020456</name>
</gene>
<keyword evidence="3" id="KW-0012">Acyltransferase</keyword>
<dbReference type="GO" id="GO:0016746">
    <property type="term" value="F:acyltransferase activity"/>
    <property type="evidence" value="ECO:0007669"/>
    <property type="project" value="UniProtKB-KW"/>
</dbReference>
<dbReference type="Proteomes" id="UP001159364">
    <property type="component" value="Linkage Group LG05"/>
</dbReference>
<accession>A0AAV8TGM2</accession>
<evidence type="ECO:0000256" key="2">
    <source>
        <dbReference type="ARBA" id="ARBA00022679"/>
    </source>
</evidence>
<organism evidence="4 5">
    <name type="scientific">Erythroxylum novogranatense</name>
    <dbReference type="NCBI Taxonomy" id="1862640"/>
    <lineage>
        <taxon>Eukaryota</taxon>
        <taxon>Viridiplantae</taxon>
        <taxon>Streptophyta</taxon>
        <taxon>Embryophyta</taxon>
        <taxon>Tracheophyta</taxon>
        <taxon>Spermatophyta</taxon>
        <taxon>Magnoliopsida</taxon>
        <taxon>eudicotyledons</taxon>
        <taxon>Gunneridae</taxon>
        <taxon>Pentapetalae</taxon>
        <taxon>rosids</taxon>
        <taxon>fabids</taxon>
        <taxon>Malpighiales</taxon>
        <taxon>Erythroxylaceae</taxon>
        <taxon>Erythroxylum</taxon>
    </lineage>
</organism>
<evidence type="ECO:0000313" key="4">
    <source>
        <dbReference type="EMBL" id="KAJ8765940.1"/>
    </source>
</evidence>
<dbReference type="PANTHER" id="PTHR31623">
    <property type="entry name" value="F21J9.9"/>
    <property type="match status" value="1"/>
</dbReference>
<evidence type="ECO:0000256" key="3">
    <source>
        <dbReference type="ARBA" id="ARBA00023315"/>
    </source>
</evidence>
<evidence type="ECO:0000313" key="5">
    <source>
        <dbReference type="Proteomes" id="UP001159364"/>
    </source>
</evidence>
<dbReference type="Pfam" id="PF02458">
    <property type="entry name" value="Transferase"/>
    <property type="match status" value="1"/>
</dbReference>
<dbReference type="Gene3D" id="3.30.559.10">
    <property type="entry name" value="Chloramphenicol acetyltransferase-like domain"/>
    <property type="match status" value="2"/>
</dbReference>